<feature type="region of interest" description="Disordered" evidence="1">
    <location>
        <begin position="89"/>
        <end position="113"/>
    </location>
</feature>
<gene>
    <name evidence="2" type="ORF">SAMN05216404_104244</name>
</gene>
<evidence type="ECO:0000256" key="1">
    <source>
        <dbReference type="SAM" id="MobiDB-lite"/>
    </source>
</evidence>
<feature type="compositionally biased region" description="Basic and acidic residues" evidence="1">
    <location>
        <begin position="13"/>
        <end position="38"/>
    </location>
</feature>
<sequence length="175" mass="19529">MEAPESVARRAPKRDWAGRPEAKHEGPAKRDRAVEGRRDRALCQGIRLEEAYRQTKYTFPRAVALQVQSRERSVATIIRQESLCSFPFLPVSGSHPPSEDTAPPPRSPRERPGEISGLVEFRTHSQTTQRFRQNSPKALGEALGNSLPGCIVDDVFGLDNFPCHVFRASHSISKS</sequence>
<dbReference type="AlphaFoldDB" id="A0A1H8GMW6"/>
<proteinExistence type="predicted"/>
<protein>
    <submittedName>
        <fullName evidence="2">Uncharacterized protein</fullName>
    </submittedName>
</protein>
<organism evidence="2 3">
    <name type="scientific">Nitrosospira multiformis</name>
    <dbReference type="NCBI Taxonomy" id="1231"/>
    <lineage>
        <taxon>Bacteria</taxon>
        <taxon>Pseudomonadati</taxon>
        <taxon>Pseudomonadota</taxon>
        <taxon>Betaproteobacteria</taxon>
        <taxon>Nitrosomonadales</taxon>
        <taxon>Nitrosomonadaceae</taxon>
        <taxon>Nitrosospira</taxon>
    </lineage>
</organism>
<evidence type="ECO:0000313" key="3">
    <source>
        <dbReference type="Proteomes" id="UP000183898"/>
    </source>
</evidence>
<evidence type="ECO:0000313" key="2">
    <source>
        <dbReference type="EMBL" id="SEN44807.1"/>
    </source>
</evidence>
<dbReference type="EMBL" id="FOCT01000004">
    <property type="protein sequence ID" value="SEN44807.1"/>
    <property type="molecule type" value="Genomic_DNA"/>
</dbReference>
<reference evidence="2 3" key="1">
    <citation type="submission" date="2016-10" db="EMBL/GenBank/DDBJ databases">
        <authorList>
            <person name="de Groot N.N."/>
        </authorList>
    </citation>
    <scope>NUCLEOTIDE SEQUENCE [LARGE SCALE GENOMIC DNA]</scope>
    <source>
        <strain evidence="2 3">Nl18</strain>
    </source>
</reference>
<feature type="region of interest" description="Disordered" evidence="1">
    <location>
        <begin position="1"/>
        <end position="38"/>
    </location>
</feature>
<name>A0A1H8GMW6_9PROT</name>
<dbReference type="Proteomes" id="UP000183898">
    <property type="component" value="Unassembled WGS sequence"/>
</dbReference>
<accession>A0A1H8GMW6</accession>